<dbReference type="KEGG" id="sya:A6768_12445"/>
<gene>
    <name evidence="1" type="ORF">A6768_12445</name>
</gene>
<evidence type="ECO:0000313" key="1">
    <source>
        <dbReference type="EMBL" id="ATI80720.1"/>
    </source>
</evidence>
<dbReference type="SUPFAM" id="SSF54909">
    <property type="entry name" value="Dimeric alpha+beta barrel"/>
    <property type="match status" value="1"/>
</dbReference>
<evidence type="ECO:0000313" key="2">
    <source>
        <dbReference type="Proteomes" id="UP000219422"/>
    </source>
</evidence>
<dbReference type="Proteomes" id="UP000219422">
    <property type="component" value="Chromosome"/>
</dbReference>
<sequence>MRYIMSVKSRAKPGREDDYDHWYDEVHKADMLTLSGILSCDRYRELDMQGKETGECIAQYAVETDDPAALLQSVFAATPTMRMTEAIDLESPQFTFLRPHQGKGA</sequence>
<proteinExistence type="predicted"/>
<dbReference type="EMBL" id="CP023741">
    <property type="protein sequence ID" value="ATI80720.1"/>
    <property type="molecule type" value="Genomic_DNA"/>
</dbReference>
<reference evidence="1 2" key="1">
    <citation type="submission" date="2017-10" db="EMBL/GenBank/DDBJ databases">
        <title>Sphingobium yanoikuyae S72.</title>
        <authorList>
            <person name="Sanchez E."/>
            <person name="Bustos P."/>
            <person name="Mendoza P."/>
            <person name="Guo X."/>
            <person name="Mendoza A."/>
        </authorList>
    </citation>
    <scope>NUCLEOTIDE SEQUENCE [LARGE SCALE GENOMIC DNA]</scope>
    <source>
        <strain evidence="1 2">S72</strain>
    </source>
</reference>
<protein>
    <recommendedName>
        <fullName evidence="3">DUF4286 family protein</fullName>
    </recommendedName>
</protein>
<dbReference type="AlphaFoldDB" id="A0A291N0M7"/>
<organism evidence="1 2">
    <name type="scientific">Sphingobium yanoikuyae</name>
    <name type="common">Sphingomonas yanoikuyae</name>
    <dbReference type="NCBI Taxonomy" id="13690"/>
    <lineage>
        <taxon>Bacteria</taxon>
        <taxon>Pseudomonadati</taxon>
        <taxon>Pseudomonadota</taxon>
        <taxon>Alphaproteobacteria</taxon>
        <taxon>Sphingomonadales</taxon>
        <taxon>Sphingomonadaceae</taxon>
        <taxon>Sphingobium</taxon>
    </lineage>
</organism>
<evidence type="ECO:0008006" key="3">
    <source>
        <dbReference type="Google" id="ProtNLM"/>
    </source>
</evidence>
<dbReference type="InterPro" id="IPR011008">
    <property type="entry name" value="Dimeric_a/b-barrel"/>
</dbReference>
<accession>A0A291N0M7</accession>
<name>A0A291N0M7_SPHYA</name>